<keyword evidence="3" id="KW-1185">Reference proteome</keyword>
<name>A0ABU2U3N6_9ACTN</name>
<evidence type="ECO:0000313" key="2">
    <source>
        <dbReference type="EMBL" id="MDT0467842.1"/>
    </source>
</evidence>
<protein>
    <submittedName>
        <fullName evidence="2">DUF6214 family protein</fullName>
    </submittedName>
</protein>
<dbReference type="InterPro" id="IPR046186">
    <property type="entry name" value="DUF6214"/>
</dbReference>
<dbReference type="EMBL" id="JAVREY010000061">
    <property type="protein sequence ID" value="MDT0467842.1"/>
    <property type="molecule type" value="Genomic_DNA"/>
</dbReference>
<dbReference type="Proteomes" id="UP001183809">
    <property type="component" value="Unassembled WGS sequence"/>
</dbReference>
<evidence type="ECO:0000256" key="1">
    <source>
        <dbReference type="SAM" id="MobiDB-lite"/>
    </source>
</evidence>
<feature type="compositionally biased region" description="Low complexity" evidence="1">
    <location>
        <begin position="73"/>
        <end position="97"/>
    </location>
</feature>
<feature type="region of interest" description="Disordered" evidence="1">
    <location>
        <begin position="73"/>
        <end position="110"/>
    </location>
</feature>
<proteinExistence type="predicted"/>
<dbReference type="RefSeq" id="WP_311699292.1">
    <property type="nucleotide sequence ID" value="NZ_JAVREY010000061.1"/>
</dbReference>
<gene>
    <name evidence="2" type="ORF">RM764_33440</name>
</gene>
<comment type="caution">
    <text evidence="2">The sequence shown here is derived from an EMBL/GenBank/DDBJ whole genome shotgun (WGS) entry which is preliminary data.</text>
</comment>
<evidence type="ECO:0000313" key="3">
    <source>
        <dbReference type="Proteomes" id="UP001183809"/>
    </source>
</evidence>
<reference evidence="3" key="1">
    <citation type="submission" date="2023-07" db="EMBL/GenBank/DDBJ databases">
        <title>30 novel species of actinomycetes from the DSMZ collection.</title>
        <authorList>
            <person name="Nouioui I."/>
        </authorList>
    </citation>
    <scope>NUCLEOTIDE SEQUENCE [LARGE SCALE GENOMIC DNA]</scope>
    <source>
        <strain evidence="3">DSM 41699</strain>
    </source>
</reference>
<dbReference type="Pfam" id="PF19720">
    <property type="entry name" value="DUF6214"/>
    <property type="match status" value="1"/>
</dbReference>
<accession>A0ABU2U3N6</accession>
<organism evidence="2 3">
    <name type="scientific">Streptomyces gibsoniae</name>
    <dbReference type="NCBI Taxonomy" id="3075529"/>
    <lineage>
        <taxon>Bacteria</taxon>
        <taxon>Bacillati</taxon>
        <taxon>Actinomycetota</taxon>
        <taxon>Actinomycetes</taxon>
        <taxon>Kitasatosporales</taxon>
        <taxon>Streptomycetaceae</taxon>
        <taxon>Streptomyces</taxon>
    </lineage>
</organism>
<sequence>MSVWPAWEVQECGSVTSWFAVRLDLPDGGRVDVLAVAAGGCVEIEEVRAQPPLSLDDLTALADWIEEPLLEACAAQSASSPESARPPESAPPSESAETLATGDRPVWPSGAEGMRLVAEEYLAAQGQGADPVLAVMSATGRSRRGSLRLIGGARDAGFLTPRHTRR</sequence>